<evidence type="ECO:0000256" key="5">
    <source>
        <dbReference type="ARBA" id="ARBA00023186"/>
    </source>
</evidence>
<keyword evidence="6 7" id="KW-0413">Isomerase</keyword>
<dbReference type="Gene3D" id="3.10.50.40">
    <property type="match status" value="2"/>
</dbReference>
<dbReference type="RefSeq" id="WP_016503905.1">
    <property type="nucleotide sequence ID" value="NZ_AMSD01000002.1"/>
</dbReference>
<evidence type="ECO:0000313" key="9">
    <source>
        <dbReference type="EMBL" id="EPE37273.1"/>
    </source>
</evidence>
<dbReference type="EC" id="5.2.1.8" evidence="7"/>
<dbReference type="GO" id="GO:0003755">
    <property type="term" value="F:peptidyl-prolyl cis-trans isomerase activity"/>
    <property type="evidence" value="ECO:0007669"/>
    <property type="project" value="UniProtKB-UniRule"/>
</dbReference>
<comment type="domain">
    <text evidence="7">The PPIase activity resides only in the second parvulin domain. The N-terminal region and the C-terminal tail are necessary and sufficient for the chaperone activity of SurA. The PPIase activity is dispensable for SurA to function as a chaperone. The N-terminal region and the C-terminal tail are also required for porin recognition.</text>
</comment>
<dbReference type="GO" id="GO:0050821">
    <property type="term" value="P:protein stabilization"/>
    <property type="evidence" value="ECO:0007669"/>
    <property type="project" value="InterPro"/>
</dbReference>
<feature type="domain" description="PpiC" evidence="8">
    <location>
        <begin position="272"/>
        <end position="372"/>
    </location>
</feature>
<dbReference type="Gene3D" id="1.10.4030.10">
    <property type="entry name" value="Porin chaperone SurA, peptide-binding domain"/>
    <property type="match status" value="1"/>
</dbReference>
<dbReference type="EMBL" id="AMSD01000002">
    <property type="protein sequence ID" value="EPE37273.1"/>
    <property type="molecule type" value="Genomic_DNA"/>
</dbReference>
<protein>
    <recommendedName>
        <fullName evidence="7">Chaperone SurA</fullName>
    </recommendedName>
    <alternativeName>
        <fullName evidence="7">Peptidyl-prolyl cis-trans isomerase SurA</fullName>
        <shortName evidence="7">PPIase SurA</shortName>
        <ecNumber evidence="7">5.2.1.8</ecNumber>
    </alternativeName>
    <alternativeName>
        <fullName evidence="7">Rotamase SurA</fullName>
    </alternativeName>
</protein>
<keyword evidence="2 7" id="KW-0677">Repeat</keyword>
<sequence length="422" mass="49338" precursor="true">MWKYIFFSFIFLAKITLVTAQPVELDKIKVIVNEGIILQSEVNKRLKILKNSIKKDKDTKFHFQKKTSIEQILEELIIETIQQQEAKHIGISISNDYLNDVITNIIKNNRFNINNLTEKDLKEQIQKNLMIKEVRNILIPRRIKILPIELKNLIASLLNEREELAQYKIIHIQLCFNKQLNKEQIQNKAKMLLNQMKKSTQPKSTFYGCSKEPQVIKNNRGWIGIKEMPTIFANQIKQAKINKGTIIGPFQSSIGLHILKIEDIKDPNQVIVTEVNARHILIKPTLISDDDEIKRKLNGFIYKIKTGKANFEQLAREHSQDLNSSANNGELGYQSTESYLPEFQDKIKLLPIGQISKPFKTTHGWHILEILDRRKTDHTELSIKNKAHQILFEHNFNLETQEWLREIYANSFIEIIQDKYEH</sequence>
<evidence type="ECO:0000313" key="10">
    <source>
        <dbReference type="Proteomes" id="UP000053688"/>
    </source>
</evidence>
<dbReference type="InterPro" id="IPR046357">
    <property type="entry name" value="PPIase_dom_sf"/>
</dbReference>
<dbReference type="InterPro" id="IPR027304">
    <property type="entry name" value="Trigger_fact/SurA_dom_sf"/>
</dbReference>
<evidence type="ECO:0000256" key="3">
    <source>
        <dbReference type="ARBA" id="ARBA00022764"/>
    </source>
</evidence>
<dbReference type="GO" id="GO:0030288">
    <property type="term" value="C:outer membrane-bounded periplasmic space"/>
    <property type="evidence" value="ECO:0007669"/>
    <property type="project" value="InterPro"/>
</dbReference>
<dbReference type="GO" id="GO:0006457">
    <property type="term" value="P:protein folding"/>
    <property type="evidence" value="ECO:0007669"/>
    <property type="project" value="UniProtKB-UniRule"/>
</dbReference>
<evidence type="ECO:0000256" key="4">
    <source>
        <dbReference type="ARBA" id="ARBA00023110"/>
    </source>
</evidence>
<comment type="subcellular location">
    <subcellularLocation>
        <location evidence="7">Periplasm</location>
    </subcellularLocation>
    <text evidence="7">Is capable of associating with the outer membrane.</text>
</comment>
<dbReference type="PANTHER" id="PTHR47637">
    <property type="entry name" value="CHAPERONE SURA"/>
    <property type="match status" value="1"/>
</dbReference>
<dbReference type="InterPro" id="IPR015391">
    <property type="entry name" value="SurA_N"/>
</dbReference>
<keyword evidence="3 7" id="KW-0574">Periplasm</keyword>
<name>S3EGJ7_9GAMM</name>
<feature type="chain" id="PRO_5009020350" description="Chaperone SurA" evidence="7">
    <location>
        <begin position="21"/>
        <end position="422"/>
    </location>
</feature>
<comment type="catalytic activity">
    <reaction evidence="7">
        <text>[protein]-peptidylproline (omega=180) = [protein]-peptidylproline (omega=0)</text>
        <dbReference type="Rhea" id="RHEA:16237"/>
        <dbReference type="Rhea" id="RHEA-COMP:10747"/>
        <dbReference type="Rhea" id="RHEA-COMP:10748"/>
        <dbReference type="ChEBI" id="CHEBI:83833"/>
        <dbReference type="ChEBI" id="CHEBI:83834"/>
        <dbReference type="EC" id="5.2.1.8"/>
    </reaction>
</comment>
<proteinExistence type="inferred from homology"/>
<dbReference type="InterPro" id="IPR023034">
    <property type="entry name" value="PPIase_SurA"/>
</dbReference>
<keyword evidence="1 7" id="KW-0732">Signal</keyword>
<dbReference type="Pfam" id="PF09312">
    <property type="entry name" value="SurA_N"/>
    <property type="match status" value="1"/>
</dbReference>
<organism evidence="9 10">
    <name type="scientific">Candidatus Photodesmus katoptron Akat1</name>
    <dbReference type="NCBI Taxonomy" id="1236703"/>
    <lineage>
        <taxon>Bacteria</taxon>
        <taxon>Pseudomonadati</taxon>
        <taxon>Pseudomonadota</taxon>
        <taxon>Gammaproteobacteria</taxon>
        <taxon>Vibrionales</taxon>
        <taxon>Vibrionaceae</taxon>
        <taxon>Candidatus Photodesmus</taxon>
    </lineage>
</organism>
<evidence type="ECO:0000256" key="1">
    <source>
        <dbReference type="ARBA" id="ARBA00022729"/>
    </source>
</evidence>
<dbReference type="HAMAP" id="MF_01183">
    <property type="entry name" value="Chaperone_SurA"/>
    <property type="match status" value="1"/>
</dbReference>
<dbReference type="InterPro" id="IPR050280">
    <property type="entry name" value="OMP_Chaperone_SurA"/>
</dbReference>
<comment type="function">
    <text evidence="7">Chaperone involved in the correct folding and assembly of outer membrane proteins. Recognizes specific patterns of aromatic residues and the orientation of their side chains, which are found more frequently in integral outer membrane proteins. May act in both early periplasmic and late outer membrane-associated steps of protein maturation.</text>
</comment>
<feature type="signal peptide" evidence="7">
    <location>
        <begin position="1"/>
        <end position="20"/>
    </location>
</feature>
<evidence type="ECO:0000259" key="8">
    <source>
        <dbReference type="PROSITE" id="PS50198"/>
    </source>
</evidence>
<evidence type="ECO:0000256" key="7">
    <source>
        <dbReference type="HAMAP-Rule" id="MF_01183"/>
    </source>
</evidence>
<dbReference type="PROSITE" id="PS50198">
    <property type="entry name" value="PPIC_PPIASE_2"/>
    <property type="match status" value="2"/>
</dbReference>
<accession>S3EGJ7</accession>
<dbReference type="Proteomes" id="UP000053688">
    <property type="component" value="Unassembled WGS sequence"/>
</dbReference>
<dbReference type="InterPro" id="IPR000297">
    <property type="entry name" value="PPIase_PpiC"/>
</dbReference>
<dbReference type="PANTHER" id="PTHR47637:SF1">
    <property type="entry name" value="CHAPERONE SURA"/>
    <property type="match status" value="1"/>
</dbReference>
<gene>
    <name evidence="7" type="primary">surA</name>
    <name evidence="9" type="ORF">O1U_0573</name>
</gene>
<dbReference type="AlphaFoldDB" id="S3EGJ7"/>
<dbReference type="GO" id="GO:0043165">
    <property type="term" value="P:Gram-negative-bacterium-type cell outer membrane assembly"/>
    <property type="evidence" value="ECO:0007669"/>
    <property type="project" value="InterPro"/>
</dbReference>
<keyword evidence="10" id="KW-1185">Reference proteome</keyword>
<reference evidence="9 10" key="1">
    <citation type="journal article" date="2014" name="Environ. Microbiol.">
        <title>Genomic signatures of obligate host dependence in the luminous bacterial symbiont of a vertebrate.</title>
        <authorList>
            <person name="Hendry T.A."/>
            <person name="de Wet J.R."/>
            <person name="Dunlap P.V."/>
        </authorList>
    </citation>
    <scope>NUCLEOTIDE SEQUENCE [LARGE SCALE GENOMIC DNA]</scope>
    <source>
        <strain evidence="9 10">Akat1</strain>
    </source>
</reference>
<dbReference type="SUPFAM" id="SSF54534">
    <property type="entry name" value="FKBP-like"/>
    <property type="match status" value="2"/>
</dbReference>
<feature type="domain" description="PpiC" evidence="8">
    <location>
        <begin position="164"/>
        <end position="263"/>
    </location>
</feature>
<evidence type="ECO:0000256" key="2">
    <source>
        <dbReference type="ARBA" id="ARBA00022737"/>
    </source>
</evidence>
<dbReference type="SUPFAM" id="SSF109998">
    <property type="entry name" value="Triger factor/SurA peptide-binding domain-like"/>
    <property type="match status" value="1"/>
</dbReference>
<evidence type="ECO:0000256" key="6">
    <source>
        <dbReference type="ARBA" id="ARBA00023235"/>
    </source>
</evidence>
<dbReference type="STRING" id="28176.CF66_7008"/>
<dbReference type="Pfam" id="PF00639">
    <property type="entry name" value="Rotamase"/>
    <property type="match status" value="2"/>
</dbReference>
<keyword evidence="5 7" id="KW-0143">Chaperone</keyword>
<comment type="caution">
    <text evidence="9">The sequence shown here is derived from an EMBL/GenBank/DDBJ whole genome shotgun (WGS) entry which is preliminary data.</text>
</comment>
<dbReference type="GO" id="GO:0051082">
    <property type="term" value="F:unfolded protein binding"/>
    <property type="evidence" value="ECO:0007669"/>
    <property type="project" value="UniProtKB-UniRule"/>
</dbReference>
<dbReference type="PATRIC" id="fig|1236703.3.peg.579"/>
<dbReference type="eggNOG" id="COG0760">
    <property type="taxonomic scope" value="Bacteria"/>
</dbReference>
<keyword evidence="4 7" id="KW-0697">Rotamase</keyword>
<dbReference type="GO" id="GO:0042277">
    <property type="term" value="F:peptide binding"/>
    <property type="evidence" value="ECO:0007669"/>
    <property type="project" value="InterPro"/>
</dbReference>